<dbReference type="Proteomes" id="UP001732700">
    <property type="component" value="Chromosome 4A"/>
</dbReference>
<reference evidence="1" key="2">
    <citation type="submission" date="2025-09" db="UniProtKB">
        <authorList>
            <consortium name="EnsemblPlants"/>
        </authorList>
    </citation>
    <scope>IDENTIFICATION</scope>
</reference>
<proteinExistence type="predicted"/>
<accession>A0ACD5WEA6</accession>
<dbReference type="EnsemblPlants" id="AVESA.00010b.r2.4AG0610940.1">
    <property type="protein sequence ID" value="AVESA.00010b.r2.4AG0610940.1.CDS.1"/>
    <property type="gene ID" value="AVESA.00010b.r2.4AG0610940"/>
</dbReference>
<keyword evidence="2" id="KW-1185">Reference proteome</keyword>
<organism evidence="1 2">
    <name type="scientific">Avena sativa</name>
    <name type="common">Oat</name>
    <dbReference type="NCBI Taxonomy" id="4498"/>
    <lineage>
        <taxon>Eukaryota</taxon>
        <taxon>Viridiplantae</taxon>
        <taxon>Streptophyta</taxon>
        <taxon>Embryophyta</taxon>
        <taxon>Tracheophyta</taxon>
        <taxon>Spermatophyta</taxon>
        <taxon>Magnoliopsida</taxon>
        <taxon>Liliopsida</taxon>
        <taxon>Poales</taxon>
        <taxon>Poaceae</taxon>
        <taxon>BOP clade</taxon>
        <taxon>Pooideae</taxon>
        <taxon>Poodae</taxon>
        <taxon>Poeae</taxon>
        <taxon>Poeae Chloroplast Group 1 (Aveneae type)</taxon>
        <taxon>Aveninae</taxon>
        <taxon>Avena</taxon>
    </lineage>
</organism>
<reference evidence="1" key="1">
    <citation type="submission" date="2021-05" db="EMBL/GenBank/DDBJ databases">
        <authorList>
            <person name="Scholz U."/>
            <person name="Mascher M."/>
            <person name="Fiebig A."/>
        </authorList>
    </citation>
    <scope>NUCLEOTIDE SEQUENCE [LARGE SCALE GENOMIC DNA]</scope>
</reference>
<name>A0ACD5WEA6_AVESA</name>
<evidence type="ECO:0000313" key="1">
    <source>
        <dbReference type="EnsemblPlants" id="AVESA.00010b.r2.4AG0610940.1.CDS.1"/>
    </source>
</evidence>
<evidence type="ECO:0000313" key="2">
    <source>
        <dbReference type="Proteomes" id="UP001732700"/>
    </source>
</evidence>
<sequence length="315" mass="34320">MPSEAGVSYFKIFEGLLELAGAVAGIAAGARFCGSFPGGWFVVARQEAPHHALINLRSGRVIVLPDLLRLHGAGDVPVVIQASTVSSPPVDGGGCNCTIAAITSGHTPIAFWRTGMSFWTPPLPTAVEDRPGWRAMLPTTLVEDIIYNAGCFGVLTRDERVLCYMPVEAQDGMLTMKLQQVDAFVPAAAPNEPVAARYLLFSSSGRLLLMVRRMQAHDELRFEITCRHQGSWLNLRALHNQALFLARGCSRAVETSLPSRIFYVDDAELFQEGVDSFQSTDTTGLYIHQAQRTVRCLPSRELAVDLVDSHSLPAI</sequence>
<protein>
    <submittedName>
        <fullName evidence="1">Uncharacterized protein</fullName>
    </submittedName>
</protein>